<evidence type="ECO:0008006" key="4">
    <source>
        <dbReference type="Google" id="ProtNLM"/>
    </source>
</evidence>
<protein>
    <recommendedName>
        <fullName evidence="4">Secreted protein</fullName>
    </recommendedName>
</protein>
<evidence type="ECO:0000256" key="1">
    <source>
        <dbReference type="SAM" id="SignalP"/>
    </source>
</evidence>
<keyword evidence="1" id="KW-0732">Signal</keyword>
<comment type="caution">
    <text evidence="2">The sequence shown here is derived from an EMBL/GenBank/DDBJ whole genome shotgun (WGS) entry which is preliminary data.</text>
</comment>
<sequence>MIKLLGCLLVITFEAIHCQEQRKKGKLLFSFLIFLSLLQKPLYARKAFSLCFTKVEKEDHRFVLCIVKTSGKRGGRLNCTEDTEVYFSLNR</sequence>
<organism evidence="2 3">
    <name type="scientific">Caerostris extrusa</name>
    <name type="common">Bark spider</name>
    <name type="synonym">Caerostris bankana</name>
    <dbReference type="NCBI Taxonomy" id="172846"/>
    <lineage>
        <taxon>Eukaryota</taxon>
        <taxon>Metazoa</taxon>
        <taxon>Ecdysozoa</taxon>
        <taxon>Arthropoda</taxon>
        <taxon>Chelicerata</taxon>
        <taxon>Arachnida</taxon>
        <taxon>Araneae</taxon>
        <taxon>Araneomorphae</taxon>
        <taxon>Entelegynae</taxon>
        <taxon>Araneoidea</taxon>
        <taxon>Araneidae</taxon>
        <taxon>Caerostris</taxon>
    </lineage>
</organism>
<gene>
    <name evidence="2" type="ORF">CEXT_385901</name>
</gene>
<reference evidence="2 3" key="1">
    <citation type="submission" date="2021-06" db="EMBL/GenBank/DDBJ databases">
        <title>Caerostris extrusa draft genome.</title>
        <authorList>
            <person name="Kono N."/>
            <person name="Arakawa K."/>
        </authorList>
    </citation>
    <scope>NUCLEOTIDE SEQUENCE [LARGE SCALE GENOMIC DNA]</scope>
</reference>
<evidence type="ECO:0000313" key="2">
    <source>
        <dbReference type="EMBL" id="GIX90084.1"/>
    </source>
</evidence>
<name>A0AAV4NZ74_CAEEX</name>
<dbReference type="Proteomes" id="UP001054945">
    <property type="component" value="Unassembled WGS sequence"/>
</dbReference>
<evidence type="ECO:0000313" key="3">
    <source>
        <dbReference type="Proteomes" id="UP001054945"/>
    </source>
</evidence>
<feature type="signal peptide" evidence="1">
    <location>
        <begin position="1"/>
        <end position="18"/>
    </location>
</feature>
<dbReference type="AlphaFoldDB" id="A0AAV4NZ74"/>
<dbReference type="EMBL" id="BPLR01021474">
    <property type="protein sequence ID" value="GIX90084.1"/>
    <property type="molecule type" value="Genomic_DNA"/>
</dbReference>
<accession>A0AAV4NZ74</accession>
<proteinExistence type="predicted"/>
<keyword evidence="3" id="KW-1185">Reference proteome</keyword>
<feature type="chain" id="PRO_5043697047" description="Secreted protein" evidence="1">
    <location>
        <begin position="19"/>
        <end position="91"/>
    </location>
</feature>